<evidence type="ECO:0000313" key="8">
    <source>
        <dbReference type="EMBL" id="THF79323.1"/>
    </source>
</evidence>
<proteinExistence type="inferred from homology"/>
<dbReference type="RefSeq" id="WP_136354640.1">
    <property type="nucleotide sequence ID" value="NZ_CP046266.1"/>
</dbReference>
<evidence type="ECO:0000313" key="9">
    <source>
        <dbReference type="Proteomes" id="UP000310334"/>
    </source>
</evidence>
<dbReference type="InterPro" id="IPR004761">
    <property type="entry name" value="Spore_GerAB"/>
</dbReference>
<keyword evidence="3" id="KW-0813">Transport</keyword>
<sequence>MIPNKLQPFQLFVLMVLFEVGSSVVVGLGLEVKQDAWLAILLGLLGGLVLFSLYIYLYTQFPDLSMMNYLELIVGKMIGRLLAVIYICLFLYIAARVLRIFCELVLITILVETPILVIAIMFMAVICFACYLGFEVIARTAEIFFFWVMFFSFLFILFILISGLPKLENLQPVLEGGWQPIWKVAFPTIFSFPFGESIVFTIFFPYLNSQKQGVISGFLGIIFSGIILLIATTVMISVLGPYAAKISTFPLLDTVEKINIGDVFQRLDPIALIMLIIGGFFKITIFFLGAIEGISNLINKDQITKYTIPILGTAVIALSILMAPNYIEHAVVGNKIIPKYVYIPLFMVVPFLLVMIVFFKKKWLMNK</sequence>
<evidence type="ECO:0000256" key="7">
    <source>
        <dbReference type="ARBA" id="ARBA00023136"/>
    </source>
</evidence>
<accession>A0A4S4BVX7</accession>
<dbReference type="PANTHER" id="PTHR34975:SF2">
    <property type="entry name" value="SPORE GERMINATION PROTEIN A2"/>
    <property type="match status" value="1"/>
</dbReference>
<evidence type="ECO:0000256" key="2">
    <source>
        <dbReference type="ARBA" id="ARBA00007998"/>
    </source>
</evidence>
<dbReference type="EMBL" id="SSNT01000009">
    <property type="protein sequence ID" value="THF79323.1"/>
    <property type="molecule type" value="Genomic_DNA"/>
</dbReference>
<comment type="caution">
    <text evidence="8">The sequence shown here is derived from an EMBL/GenBank/DDBJ whole genome shotgun (WGS) entry which is preliminary data.</text>
</comment>
<evidence type="ECO:0000256" key="6">
    <source>
        <dbReference type="ARBA" id="ARBA00022989"/>
    </source>
</evidence>
<keyword evidence="4" id="KW-0309">Germination</keyword>
<evidence type="ECO:0000256" key="1">
    <source>
        <dbReference type="ARBA" id="ARBA00004141"/>
    </source>
</evidence>
<dbReference type="GO" id="GO:0016020">
    <property type="term" value="C:membrane"/>
    <property type="evidence" value="ECO:0007669"/>
    <property type="project" value="UniProtKB-SubCell"/>
</dbReference>
<dbReference type="GO" id="GO:0009847">
    <property type="term" value="P:spore germination"/>
    <property type="evidence" value="ECO:0007669"/>
    <property type="project" value="InterPro"/>
</dbReference>
<dbReference type="PANTHER" id="PTHR34975">
    <property type="entry name" value="SPORE GERMINATION PROTEIN A2"/>
    <property type="match status" value="1"/>
</dbReference>
<keyword evidence="5" id="KW-0812">Transmembrane</keyword>
<gene>
    <name evidence="8" type="ORF">E6W99_13320</name>
</gene>
<dbReference type="OrthoDB" id="1891864at2"/>
<evidence type="ECO:0000256" key="5">
    <source>
        <dbReference type="ARBA" id="ARBA00022692"/>
    </source>
</evidence>
<organism evidence="8 9">
    <name type="scientific">Metabacillus sediminilitoris</name>
    <dbReference type="NCBI Taxonomy" id="2567941"/>
    <lineage>
        <taxon>Bacteria</taxon>
        <taxon>Bacillati</taxon>
        <taxon>Bacillota</taxon>
        <taxon>Bacilli</taxon>
        <taxon>Bacillales</taxon>
        <taxon>Bacillaceae</taxon>
        <taxon>Metabacillus</taxon>
    </lineage>
</organism>
<dbReference type="NCBIfam" id="TIGR00912">
    <property type="entry name" value="2A0309"/>
    <property type="match status" value="1"/>
</dbReference>
<name>A0A4S4BVX7_9BACI</name>
<keyword evidence="7" id="KW-0472">Membrane</keyword>
<evidence type="ECO:0000256" key="4">
    <source>
        <dbReference type="ARBA" id="ARBA00022544"/>
    </source>
</evidence>
<protein>
    <submittedName>
        <fullName evidence="8">Spore gernimation protein KB</fullName>
    </submittedName>
</protein>
<comment type="similarity">
    <text evidence="2">Belongs to the amino acid-polyamine-organocation (APC) superfamily. Spore germination protein (SGP) (TC 2.A.3.9) family.</text>
</comment>
<keyword evidence="9" id="KW-1185">Reference proteome</keyword>
<dbReference type="Pfam" id="PF03845">
    <property type="entry name" value="Spore_permease"/>
    <property type="match status" value="1"/>
</dbReference>
<reference evidence="8 9" key="1">
    <citation type="submission" date="2019-04" db="EMBL/GenBank/DDBJ databases">
        <title>Bacillus sediminilitoris sp. nov., isolated from a tidal flat sediment on the East China Sea.</title>
        <authorList>
            <person name="Wei Y."/>
            <person name="Mao H."/>
            <person name="Fang J."/>
        </authorList>
    </citation>
    <scope>NUCLEOTIDE SEQUENCE [LARGE SCALE GENOMIC DNA]</scope>
    <source>
        <strain evidence="8 9">DSL-17</strain>
    </source>
</reference>
<dbReference type="Proteomes" id="UP000310334">
    <property type="component" value="Unassembled WGS sequence"/>
</dbReference>
<comment type="subcellular location">
    <subcellularLocation>
        <location evidence="1">Membrane</location>
        <topology evidence="1">Multi-pass membrane protein</topology>
    </subcellularLocation>
</comment>
<dbReference type="AlphaFoldDB" id="A0A4S4BVX7"/>
<evidence type="ECO:0000256" key="3">
    <source>
        <dbReference type="ARBA" id="ARBA00022448"/>
    </source>
</evidence>
<keyword evidence="6" id="KW-1133">Transmembrane helix</keyword>